<dbReference type="SUPFAM" id="SSF48498">
    <property type="entry name" value="Tetracyclin repressor-like, C-terminal domain"/>
    <property type="match status" value="1"/>
</dbReference>
<comment type="caution">
    <text evidence="4">The sequence shown here is derived from an EMBL/GenBank/DDBJ whole genome shotgun (WGS) entry which is preliminary data.</text>
</comment>
<dbReference type="PANTHER" id="PTHR30055:SF209">
    <property type="entry name" value="POSSIBLE TRANSCRIPTIONAL REGULATORY PROTEIN (PROBABLY TETR-FAMILY)"/>
    <property type="match status" value="1"/>
</dbReference>
<name>A0A370ID11_9NOCA</name>
<dbReference type="Pfam" id="PF00440">
    <property type="entry name" value="TetR_N"/>
    <property type="match status" value="1"/>
</dbReference>
<accession>A0A370ID11</accession>
<dbReference type="InterPro" id="IPR050109">
    <property type="entry name" value="HTH-type_TetR-like_transc_reg"/>
</dbReference>
<evidence type="ECO:0000313" key="5">
    <source>
        <dbReference type="Proteomes" id="UP000254869"/>
    </source>
</evidence>
<keyword evidence="5" id="KW-1185">Reference proteome</keyword>
<dbReference type="InterPro" id="IPR036271">
    <property type="entry name" value="Tet_transcr_reg_TetR-rel_C_sf"/>
</dbReference>
<evidence type="ECO:0000313" key="4">
    <source>
        <dbReference type="EMBL" id="RDI68598.1"/>
    </source>
</evidence>
<dbReference type="Proteomes" id="UP000254869">
    <property type="component" value="Unassembled WGS sequence"/>
</dbReference>
<protein>
    <submittedName>
        <fullName evidence="4">TetR family transcriptional regulator</fullName>
    </submittedName>
</protein>
<feature type="DNA-binding region" description="H-T-H motif" evidence="2">
    <location>
        <begin position="44"/>
        <end position="63"/>
    </location>
</feature>
<dbReference type="GO" id="GO:0003700">
    <property type="term" value="F:DNA-binding transcription factor activity"/>
    <property type="evidence" value="ECO:0007669"/>
    <property type="project" value="TreeGrafter"/>
</dbReference>
<dbReference type="InterPro" id="IPR001647">
    <property type="entry name" value="HTH_TetR"/>
</dbReference>
<dbReference type="SUPFAM" id="SSF46689">
    <property type="entry name" value="Homeodomain-like"/>
    <property type="match status" value="1"/>
</dbReference>
<dbReference type="STRING" id="1210086.GCA_001613105_07821"/>
<feature type="domain" description="HTH tetR-type" evidence="3">
    <location>
        <begin position="21"/>
        <end position="81"/>
    </location>
</feature>
<dbReference type="GO" id="GO:0000976">
    <property type="term" value="F:transcription cis-regulatory region binding"/>
    <property type="evidence" value="ECO:0007669"/>
    <property type="project" value="TreeGrafter"/>
</dbReference>
<dbReference type="EMBL" id="QQBC01000001">
    <property type="protein sequence ID" value="RDI68598.1"/>
    <property type="molecule type" value="Genomic_DNA"/>
</dbReference>
<sequence length="208" mass="22157">MVRMGSVTRSYGGLSAAERSAKRREALVEAALDLFAEGGPNAVTKRSVCARARLNDRYFYEHFADRDAMLEAIARDVTEDGLAAVVSATLAAVPRSPAQVHAAADAAIAFVTADPRRGKMLLAATTTEVLQRARHDSVRAIATVMAGMSADLLGESAPPRLDLEMMSFAAVSGVMDLVAAWLRGEFDTSREHLVDVVADGLLAGVTRR</sequence>
<dbReference type="InterPro" id="IPR009057">
    <property type="entry name" value="Homeodomain-like_sf"/>
</dbReference>
<evidence type="ECO:0000256" key="1">
    <source>
        <dbReference type="ARBA" id="ARBA00023125"/>
    </source>
</evidence>
<evidence type="ECO:0000259" key="3">
    <source>
        <dbReference type="PROSITE" id="PS50977"/>
    </source>
</evidence>
<organism evidence="4 5">
    <name type="scientific">Nocardia pseudobrasiliensis</name>
    <dbReference type="NCBI Taxonomy" id="45979"/>
    <lineage>
        <taxon>Bacteria</taxon>
        <taxon>Bacillati</taxon>
        <taxon>Actinomycetota</taxon>
        <taxon>Actinomycetes</taxon>
        <taxon>Mycobacteriales</taxon>
        <taxon>Nocardiaceae</taxon>
        <taxon>Nocardia</taxon>
    </lineage>
</organism>
<dbReference type="AlphaFoldDB" id="A0A370ID11"/>
<reference evidence="4 5" key="1">
    <citation type="submission" date="2018-07" db="EMBL/GenBank/DDBJ databases">
        <title>Genomic Encyclopedia of Type Strains, Phase IV (KMG-IV): sequencing the most valuable type-strain genomes for metagenomic binning, comparative biology and taxonomic classification.</title>
        <authorList>
            <person name="Goeker M."/>
        </authorList>
    </citation>
    <scope>NUCLEOTIDE SEQUENCE [LARGE SCALE GENOMIC DNA]</scope>
    <source>
        <strain evidence="4 5">DSM 44290</strain>
    </source>
</reference>
<dbReference type="PROSITE" id="PS50977">
    <property type="entry name" value="HTH_TETR_2"/>
    <property type="match status" value="1"/>
</dbReference>
<keyword evidence="1 2" id="KW-0238">DNA-binding</keyword>
<dbReference type="Gene3D" id="1.10.357.10">
    <property type="entry name" value="Tetracycline Repressor, domain 2"/>
    <property type="match status" value="1"/>
</dbReference>
<proteinExistence type="predicted"/>
<evidence type="ECO:0000256" key="2">
    <source>
        <dbReference type="PROSITE-ProRule" id="PRU00335"/>
    </source>
</evidence>
<gene>
    <name evidence="4" type="ORF">DFR76_101133</name>
</gene>
<dbReference type="PANTHER" id="PTHR30055">
    <property type="entry name" value="HTH-TYPE TRANSCRIPTIONAL REGULATOR RUTR"/>
    <property type="match status" value="1"/>
</dbReference>